<accession>V2V9I8</accession>
<dbReference type="Pfam" id="PF07007">
    <property type="entry name" value="LprI"/>
    <property type="match status" value="1"/>
</dbReference>
<sequence length="302" mass="34158">MQQTTLLFCIISTSFLVACEKLSFNSAKCNSEDTRKLVIELINKDIDQLTSEQVKTLINTQNITLDMGKVRSTIKQLDITINDVRTNNSDPNSKKEFCVAELDIKIPSQVIDAANESRKLSDETDIAQQAVLDDLKFELNQLKHELEYSVQPTDDAKKIYVSLENQNLISNFVAKITIDSLTKNAKQSARQQAEQAEAEAAQAQAQAETEYAQLRINEAQQQIDAANANLNLVWNATTKEIRSQLLDSQKTWLKKRELECKLQGNNAEYGEEQITTLNCETEMTNSRVDQLKQAIYQLDANY</sequence>
<name>V2V9I8_9GAMM</name>
<dbReference type="AlphaFoldDB" id="V2V9I8"/>
<dbReference type="Gene3D" id="1.20.1270.180">
    <property type="match status" value="1"/>
</dbReference>
<dbReference type="Proteomes" id="UP000017404">
    <property type="component" value="Unassembled WGS sequence"/>
</dbReference>
<reference evidence="3 4" key="1">
    <citation type="submission" date="2013-10" db="EMBL/GenBank/DDBJ databases">
        <title>The Genome Sequence of Acinetobacter tjernbergiae CIP107465.</title>
        <authorList>
            <consortium name="The Broad Institute Genomics Platform"/>
            <consortium name="The Broad Institute Genome Sequencing Center for Infectious Disease"/>
            <person name="Cerqueira G."/>
            <person name="Feldgarden M."/>
            <person name="Courvalin P."/>
            <person name="Grillot-Courvalin C."/>
            <person name="Clermont D."/>
            <person name="Rocha E."/>
            <person name="Yoon E.-J."/>
            <person name="Nemec A."/>
            <person name="Young S.K."/>
            <person name="Zeng Q."/>
            <person name="Gargeya S."/>
            <person name="Fitzgerald M."/>
            <person name="Abouelleil A."/>
            <person name="Alvarado L."/>
            <person name="Berlin A.M."/>
            <person name="Chapman S.B."/>
            <person name="Gainer-Dewar J."/>
            <person name="Goldberg J."/>
            <person name="Gnerre S."/>
            <person name="Griggs A."/>
            <person name="Gujja S."/>
            <person name="Hansen M."/>
            <person name="Howarth C."/>
            <person name="Imamovic A."/>
            <person name="Ireland A."/>
            <person name="Larimer J."/>
            <person name="McCowan C."/>
            <person name="Murphy C."/>
            <person name="Pearson M."/>
            <person name="Poon T.W."/>
            <person name="Priest M."/>
            <person name="Roberts A."/>
            <person name="Saif S."/>
            <person name="Shea T."/>
            <person name="Sykes S."/>
            <person name="Wortman J."/>
            <person name="Nusbaum C."/>
            <person name="Birren B."/>
        </authorList>
    </citation>
    <scope>NUCLEOTIDE SEQUENCE [LARGE SCALE GENOMIC DNA]</scope>
    <source>
        <strain evidence="3 4">CIP 107465</strain>
    </source>
</reference>
<feature type="domain" description="Lysozyme inhibitor LprI-like N-terminal" evidence="2">
    <location>
        <begin position="190"/>
        <end position="291"/>
    </location>
</feature>
<dbReference type="STRING" id="202955.GCA_000759995_03453"/>
<keyword evidence="4" id="KW-1185">Reference proteome</keyword>
<dbReference type="InterPro" id="IPR009739">
    <property type="entry name" value="LprI-like_N"/>
</dbReference>
<dbReference type="EMBL" id="AYEV01000001">
    <property type="protein sequence ID" value="ESK57526.1"/>
    <property type="molecule type" value="Genomic_DNA"/>
</dbReference>
<protein>
    <recommendedName>
        <fullName evidence="2">Lysozyme inhibitor LprI-like N-terminal domain-containing protein</fullName>
    </recommendedName>
</protein>
<gene>
    <name evidence="3" type="ORF">F990_00062</name>
</gene>
<evidence type="ECO:0000313" key="3">
    <source>
        <dbReference type="EMBL" id="ESK57526.1"/>
    </source>
</evidence>
<dbReference type="eggNOG" id="COG4461">
    <property type="taxonomic scope" value="Bacteria"/>
</dbReference>
<comment type="caution">
    <text evidence="3">The sequence shown here is derived from an EMBL/GenBank/DDBJ whole genome shotgun (WGS) entry which is preliminary data.</text>
</comment>
<organism evidence="3 4">
    <name type="scientific">Acinetobacter tjernbergiae DSM 14971 = CIP 107465</name>
    <dbReference type="NCBI Taxonomy" id="1120928"/>
    <lineage>
        <taxon>Bacteria</taxon>
        <taxon>Pseudomonadati</taxon>
        <taxon>Pseudomonadota</taxon>
        <taxon>Gammaproteobacteria</taxon>
        <taxon>Moraxellales</taxon>
        <taxon>Moraxellaceae</taxon>
        <taxon>Acinetobacter</taxon>
    </lineage>
</organism>
<keyword evidence="1" id="KW-0175">Coiled coil</keyword>
<proteinExistence type="predicted"/>
<feature type="coiled-coil region" evidence="1">
    <location>
        <begin position="184"/>
        <end position="229"/>
    </location>
</feature>
<evidence type="ECO:0000259" key="2">
    <source>
        <dbReference type="Pfam" id="PF07007"/>
    </source>
</evidence>
<evidence type="ECO:0000256" key="1">
    <source>
        <dbReference type="SAM" id="Coils"/>
    </source>
</evidence>
<evidence type="ECO:0000313" key="4">
    <source>
        <dbReference type="Proteomes" id="UP000017404"/>
    </source>
</evidence>
<dbReference type="PATRIC" id="fig|1120928.5.peg.61"/>
<dbReference type="OrthoDB" id="6655406at2"/>
<dbReference type="RefSeq" id="WP_018676987.1">
    <property type="nucleotide sequence ID" value="NZ_AYEV01000001.1"/>
</dbReference>